<comment type="caution">
    <text evidence="1">The sequence shown here is derived from an EMBL/GenBank/DDBJ whole genome shotgun (WGS) entry which is preliminary data.</text>
</comment>
<reference evidence="1" key="1">
    <citation type="journal article" date="2014" name="Front. Microbiol.">
        <title>High frequency of phylogenetically diverse reductive dehalogenase-homologous genes in deep subseafloor sedimentary metagenomes.</title>
        <authorList>
            <person name="Kawai M."/>
            <person name="Futagami T."/>
            <person name="Toyoda A."/>
            <person name="Takaki Y."/>
            <person name="Nishi S."/>
            <person name="Hori S."/>
            <person name="Arai W."/>
            <person name="Tsubouchi T."/>
            <person name="Morono Y."/>
            <person name="Uchiyama I."/>
            <person name="Ito T."/>
            <person name="Fujiyama A."/>
            <person name="Inagaki F."/>
            <person name="Takami H."/>
        </authorList>
    </citation>
    <scope>NUCLEOTIDE SEQUENCE</scope>
    <source>
        <strain evidence="1">Expedition CK06-06</strain>
    </source>
</reference>
<protein>
    <submittedName>
        <fullName evidence="1">Uncharacterized protein</fullName>
    </submittedName>
</protein>
<dbReference type="AlphaFoldDB" id="X1PW63"/>
<sequence length="92" mass="10306">MMHPFEVATLSVDKNVVETNDNKGSVQWRFKAGSDISFSKAIDIDRDDKNEVVLGTGFLLTDKRGKTKNGKDNARLYILNENGRLLFTTEIG</sequence>
<gene>
    <name evidence="1" type="ORF">S12H4_04653</name>
</gene>
<feature type="non-terminal residue" evidence="1">
    <location>
        <position position="92"/>
    </location>
</feature>
<accession>X1PW63</accession>
<proteinExistence type="predicted"/>
<dbReference type="EMBL" id="BARW01001463">
    <property type="protein sequence ID" value="GAI60138.1"/>
    <property type="molecule type" value="Genomic_DNA"/>
</dbReference>
<name>X1PW63_9ZZZZ</name>
<evidence type="ECO:0000313" key="1">
    <source>
        <dbReference type="EMBL" id="GAI60138.1"/>
    </source>
</evidence>
<organism evidence="1">
    <name type="scientific">marine sediment metagenome</name>
    <dbReference type="NCBI Taxonomy" id="412755"/>
    <lineage>
        <taxon>unclassified sequences</taxon>
        <taxon>metagenomes</taxon>
        <taxon>ecological metagenomes</taxon>
    </lineage>
</organism>